<dbReference type="InterPro" id="IPR029480">
    <property type="entry name" value="Transpos_assoc"/>
</dbReference>
<name>A0AAD8STC2_LOLMU</name>
<comment type="caution">
    <text evidence="3">The sequence shown here is derived from an EMBL/GenBank/DDBJ whole genome shotgun (WGS) entry which is preliminary data.</text>
</comment>
<reference evidence="3" key="1">
    <citation type="submission" date="2023-07" db="EMBL/GenBank/DDBJ databases">
        <title>A chromosome-level genome assembly of Lolium multiflorum.</title>
        <authorList>
            <person name="Chen Y."/>
            <person name="Copetti D."/>
            <person name="Kolliker R."/>
            <person name="Studer B."/>
        </authorList>
    </citation>
    <scope>NUCLEOTIDE SEQUENCE</scope>
    <source>
        <strain evidence="3">02402/16</strain>
        <tissue evidence="3">Leaf</tissue>
    </source>
</reference>
<sequence length="106" mass="11818">MDKQWMRAPRSTTEYAAGVTKFLEFAAENAGMVHIVLCPCKTCANRFWNNRTLVSEHMYKCHLTISKFVHIPCLNISMVTRPCSFTQNRGLYASVNLLSTADGGGG</sequence>
<dbReference type="EMBL" id="JAUUTY010000004">
    <property type="protein sequence ID" value="KAK1646683.1"/>
    <property type="molecule type" value="Genomic_DNA"/>
</dbReference>
<organism evidence="3 4">
    <name type="scientific">Lolium multiflorum</name>
    <name type="common">Italian ryegrass</name>
    <name type="synonym">Lolium perenne subsp. multiflorum</name>
    <dbReference type="NCBI Taxonomy" id="4521"/>
    <lineage>
        <taxon>Eukaryota</taxon>
        <taxon>Viridiplantae</taxon>
        <taxon>Streptophyta</taxon>
        <taxon>Embryophyta</taxon>
        <taxon>Tracheophyta</taxon>
        <taxon>Spermatophyta</taxon>
        <taxon>Magnoliopsida</taxon>
        <taxon>Liliopsida</taxon>
        <taxon>Poales</taxon>
        <taxon>Poaceae</taxon>
        <taxon>BOP clade</taxon>
        <taxon>Pooideae</taxon>
        <taxon>Poodae</taxon>
        <taxon>Poeae</taxon>
        <taxon>Poeae Chloroplast Group 2 (Poeae type)</taxon>
        <taxon>Loliodinae</taxon>
        <taxon>Loliinae</taxon>
        <taxon>Lolium</taxon>
    </lineage>
</organism>
<dbReference type="Proteomes" id="UP001231189">
    <property type="component" value="Unassembled WGS sequence"/>
</dbReference>
<proteinExistence type="predicted"/>
<dbReference type="EMBL" id="JAUUTY010000003">
    <property type="protein sequence ID" value="KAK1663078.1"/>
    <property type="molecule type" value="Genomic_DNA"/>
</dbReference>
<gene>
    <name evidence="3" type="ORF">QYE76_051237</name>
    <name evidence="2" type="ORF">QYE76_064488</name>
</gene>
<accession>A0AAD8STC2</accession>
<keyword evidence="4" id="KW-1185">Reference proteome</keyword>
<evidence type="ECO:0000313" key="2">
    <source>
        <dbReference type="EMBL" id="KAK1646683.1"/>
    </source>
</evidence>
<protein>
    <recommendedName>
        <fullName evidence="1">Transposase-associated domain-containing protein</fullName>
    </recommendedName>
</protein>
<dbReference type="Pfam" id="PF13963">
    <property type="entry name" value="Transpos_assoc"/>
    <property type="match status" value="1"/>
</dbReference>
<evidence type="ECO:0000313" key="4">
    <source>
        <dbReference type="Proteomes" id="UP001231189"/>
    </source>
</evidence>
<feature type="domain" description="Transposase-associated" evidence="1">
    <location>
        <begin position="3"/>
        <end position="59"/>
    </location>
</feature>
<evidence type="ECO:0000313" key="3">
    <source>
        <dbReference type="EMBL" id="KAK1663078.1"/>
    </source>
</evidence>
<dbReference type="AlphaFoldDB" id="A0AAD8STC2"/>
<evidence type="ECO:0000259" key="1">
    <source>
        <dbReference type="Pfam" id="PF13963"/>
    </source>
</evidence>